<feature type="compositionally biased region" description="Low complexity" evidence="1">
    <location>
        <begin position="1195"/>
        <end position="1208"/>
    </location>
</feature>
<dbReference type="InterPro" id="IPR057725">
    <property type="entry name" value="Ams2-SPT21_N"/>
</dbReference>
<organism evidence="3 4">
    <name type="scientific">Dendryphion nanum</name>
    <dbReference type="NCBI Taxonomy" id="256645"/>
    <lineage>
        <taxon>Eukaryota</taxon>
        <taxon>Fungi</taxon>
        <taxon>Dikarya</taxon>
        <taxon>Ascomycota</taxon>
        <taxon>Pezizomycotina</taxon>
        <taxon>Dothideomycetes</taxon>
        <taxon>Pleosporomycetidae</taxon>
        <taxon>Pleosporales</taxon>
        <taxon>Torulaceae</taxon>
        <taxon>Dendryphion</taxon>
    </lineage>
</organism>
<accession>A0A9P9IVQ7</accession>
<feature type="compositionally biased region" description="Basic residues" evidence="1">
    <location>
        <begin position="837"/>
        <end position="848"/>
    </location>
</feature>
<dbReference type="InterPro" id="IPR013088">
    <property type="entry name" value="Znf_NHR/GATA"/>
</dbReference>
<feature type="region of interest" description="Disordered" evidence="1">
    <location>
        <begin position="646"/>
        <end position="710"/>
    </location>
</feature>
<dbReference type="Gene3D" id="3.30.50.10">
    <property type="entry name" value="Erythroid Transcription Factor GATA-1, subunit A"/>
    <property type="match status" value="1"/>
</dbReference>
<evidence type="ECO:0000313" key="3">
    <source>
        <dbReference type="EMBL" id="KAH7132529.1"/>
    </source>
</evidence>
<dbReference type="EMBL" id="JAGMWT010000003">
    <property type="protein sequence ID" value="KAH7132529.1"/>
    <property type="molecule type" value="Genomic_DNA"/>
</dbReference>
<dbReference type="OrthoDB" id="3199820at2759"/>
<dbReference type="Proteomes" id="UP000700596">
    <property type="component" value="Unassembled WGS sequence"/>
</dbReference>
<dbReference type="AlphaFoldDB" id="A0A9P9IVQ7"/>
<dbReference type="PANTHER" id="PTHR39147:SF1">
    <property type="entry name" value="PROTEIN SPT21"/>
    <property type="match status" value="1"/>
</dbReference>
<feature type="region of interest" description="Disordered" evidence="1">
    <location>
        <begin position="1173"/>
        <end position="1210"/>
    </location>
</feature>
<protein>
    <recommendedName>
        <fullName evidence="2">Ams2/SPT21 N-terminal domain-containing protein</fullName>
    </recommendedName>
</protein>
<feature type="compositionally biased region" description="Basic and acidic residues" evidence="1">
    <location>
        <begin position="501"/>
        <end position="515"/>
    </location>
</feature>
<feature type="region of interest" description="Disordered" evidence="1">
    <location>
        <begin position="370"/>
        <end position="608"/>
    </location>
</feature>
<feature type="domain" description="Ams2/SPT21 N-terminal" evidence="2">
    <location>
        <begin position="34"/>
        <end position="173"/>
    </location>
</feature>
<proteinExistence type="predicted"/>
<feature type="compositionally biased region" description="Polar residues" evidence="1">
    <location>
        <begin position="570"/>
        <end position="608"/>
    </location>
</feature>
<name>A0A9P9IVQ7_9PLEO</name>
<gene>
    <name evidence="3" type="ORF">B0J11DRAFT_521920</name>
</gene>
<evidence type="ECO:0000313" key="4">
    <source>
        <dbReference type="Proteomes" id="UP000700596"/>
    </source>
</evidence>
<evidence type="ECO:0000256" key="1">
    <source>
        <dbReference type="SAM" id="MobiDB-lite"/>
    </source>
</evidence>
<feature type="compositionally biased region" description="Basic and acidic residues" evidence="1">
    <location>
        <begin position="559"/>
        <end position="569"/>
    </location>
</feature>
<dbReference type="PANTHER" id="PTHR39147">
    <property type="entry name" value="PROTEIN SPT21"/>
    <property type="match status" value="1"/>
</dbReference>
<sequence>MASPAVVRENEGMQIVPVGLAAEDNSDHHMAEITRRLMRVKVLYTFDDQNKSNCLARVPHPLNIPTVSLDETTQLGVVELKSCIEAIVTASPELVAKLGHDYTVYAYDYSEYETPLVGQGLLSRILASASPTPNAPAEQSETMVTGRVCKNLLGLFSNGIKETLEVKLRLVPVPTCMQKEYVENMERYHSLSRLMPDGFDYSAWSDFLQANPTIAQLAQSTPQPELSHGPSGEISTFHQMLPGSMGMGATNPTYQDSSNIQYGNYGARPSSPAMSTVSYAPSYIPYAPTQESRPASRASFYSEPQPQRQDFQAEPTSVQEQQDDGPPKKRARTTRASRPRKAVLGVNNDSLRVTASTAASVRLHRPAVSNPAIDMASADQGPRAPTPRPGDKYLAQNRGSTRTRGASSLRHASMDEARPHVASFDSGIFSDNAIDSADDERGISPGETMDIPSSPPIMHQRVASSVPSSPGLPSLPYPADSGFASELSQRREEEADNGGKQWEKSDLPDPPTDTRIRRKQDRSHQPWTEVNPGPVELLPKSYVPKPKTYPRSRPSGAVDKLDKVAEEVHQPQQHDTVQPHIPSTDQSNLRTPNDSNAATATNQDARRLSGSTALPSVELLLLDQFSQAGHLPVVRPSVATVDISVPTNEQTSQHVSRSATPNAQPRRSKSTKAKGLPRSNTWSGEPMSDSIVPGEFGTGQPRSGSGARRKQNIVDKLEQSLQAQKMPDYCNNCGEIETPLWRKAYMRVEDGTPDNIIISSKGTGIAAVEMIYPPPESNEPIRHRIFKQILEPHERDSNVYQVLTLCNPCGLWLGKKNCMRPPDVFTKGKPQANGDKPKRKRNPPKGSRKRDEVQSDAVVPPSDADIGTPYAQIPASLDGMIDAPSQHPMMSRESSFRAPSETAISQMNGNSAAIALQRAILSSPPGFHGSKNSPIEVDPDLTPKPTRRLLFPSPRRNGMVKSLSEGGSLSPTVRPTTTDVTKSPMKRTLSDMEDTDKENCPPPPYTDADDDFAHLFEDCDQPLSPKTTPTKGSLPENLMNTPTPGSRRRVPLTPKRAVESGVDLLNLFTPSKNNLTPNRNGRAVTMAPETPFTRRLNALMSNCITSPSQPIDLSDLPSFDPTTGHAVDSHFCDFVPEDFWSSDMPIPSSSPGDGPGFLMYEDPATSTVGIWSGPSVFGGSDPIGLEDVEHHDHQPQQTQHSQPETQQSVPTETVISVKLAAMIEEVVGASEGRQKSPQQVETPVAGTEIPTEDSKQAL</sequence>
<feature type="region of interest" description="Disordered" evidence="1">
    <location>
        <begin position="1022"/>
        <end position="1051"/>
    </location>
</feature>
<feature type="region of interest" description="Disordered" evidence="1">
    <location>
        <begin position="288"/>
        <end position="348"/>
    </location>
</feature>
<dbReference type="GO" id="GO:0006357">
    <property type="term" value="P:regulation of transcription by RNA polymerase II"/>
    <property type="evidence" value="ECO:0007669"/>
    <property type="project" value="TreeGrafter"/>
</dbReference>
<feature type="compositionally biased region" description="Polar residues" evidence="1">
    <location>
        <begin position="302"/>
        <end position="320"/>
    </location>
</feature>
<keyword evidence="4" id="KW-1185">Reference proteome</keyword>
<dbReference type="SUPFAM" id="SSF57716">
    <property type="entry name" value="Glucocorticoid receptor-like (DNA-binding domain)"/>
    <property type="match status" value="1"/>
</dbReference>
<feature type="compositionally biased region" description="Polar residues" evidence="1">
    <location>
        <begin position="965"/>
        <end position="981"/>
    </location>
</feature>
<feature type="region of interest" description="Disordered" evidence="1">
    <location>
        <begin position="927"/>
        <end position="984"/>
    </location>
</feature>
<dbReference type="GO" id="GO:0030466">
    <property type="term" value="P:silent mating-type cassette heterochromatin formation"/>
    <property type="evidence" value="ECO:0007669"/>
    <property type="project" value="TreeGrafter"/>
</dbReference>
<feature type="region of interest" description="Disordered" evidence="1">
    <location>
        <begin position="823"/>
        <end position="868"/>
    </location>
</feature>
<feature type="compositionally biased region" description="Basic residues" evidence="1">
    <location>
        <begin position="328"/>
        <end position="341"/>
    </location>
</feature>
<dbReference type="GO" id="GO:0008270">
    <property type="term" value="F:zinc ion binding"/>
    <property type="evidence" value="ECO:0007669"/>
    <property type="project" value="InterPro"/>
</dbReference>
<comment type="caution">
    <text evidence="3">The sequence shown here is derived from an EMBL/GenBank/DDBJ whole genome shotgun (WGS) entry which is preliminary data.</text>
</comment>
<dbReference type="Pfam" id="PF25823">
    <property type="entry name" value="Ams2-SPT21_N"/>
    <property type="match status" value="1"/>
</dbReference>
<feature type="region of interest" description="Disordered" evidence="1">
    <location>
        <begin position="1228"/>
        <end position="1258"/>
    </location>
</feature>
<evidence type="ECO:0000259" key="2">
    <source>
        <dbReference type="Pfam" id="PF25823"/>
    </source>
</evidence>
<dbReference type="InterPro" id="IPR042403">
    <property type="entry name" value="Spt21/Ams2"/>
</dbReference>
<feature type="compositionally biased region" description="Polar residues" evidence="1">
    <location>
        <begin position="397"/>
        <end position="406"/>
    </location>
</feature>
<dbReference type="GO" id="GO:0000183">
    <property type="term" value="P:rDNA heterochromatin formation"/>
    <property type="evidence" value="ECO:0007669"/>
    <property type="project" value="TreeGrafter"/>
</dbReference>
<feature type="compositionally biased region" description="Low complexity" evidence="1">
    <location>
        <begin position="464"/>
        <end position="478"/>
    </location>
</feature>
<reference evidence="3" key="1">
    <citation type="journal article" date="2021" name="Nat. Commun.">
        <title>Genetic determinants of endophytism in the Arabidopsis root mycobiome.</title>
        <authorList>
            <person name="Mesny F."/>
            <person name="Miyauchi S."/>
            <person name="Thiergart T."/>
            <person name="Pickel B."/>
            <person name="Atanasova L."/>
            <person name="Karlsson M."/>
            <person name="Huettel B."/>
            <person name="Barry K.W."/>
            <person name="Haridas S."/>
            <person name="Chen C."/>
            <person name="Bauer D."/>
            <person name="Andreopoulos W."/>
            <person name="Pangilinan J."/>
            <person name="LaButti K."/>
            <person name="Riley R."/>
            <person name="Lipzen A."/>
            <person name="Clum A."/>
            <person name="Drula E."/>
            <person name="Henrissat B."/>
            <person name="Kohler A."/>
            <person name="Grigoriev I.V."/>
            <person name="Martin F.M."/>
            <person name="Hacquard S."/>
        </authorList>
    </citation>
    <scope>NUCLEOTIDE SEQUENCE</scope>
    <source>
        <strain evidence="3">MPI-CAGE-CH-0243</strain>
    </source>
</reference>
<feature type="compositionally biased region" description="Polar residues" evidence="1">
    <location>
        <begin position="646"/>
        <end position="665"/>
    </location>
</feature>